<keyword evidence="1" id="KW-0540">Nuclease</keyword>
<dbReference type="PANTHER" id="PTHR42646">
    <property type="entry name" value="FLAP ENDONUCLEASE XNI"/>
    <property type="match status" value="1"/>
</dbReference>
<dbReference type="SUPFAM" id="SSF88723">
    <property type="entry name" value="PIN domain-like"/>
    <property type="match status" value="1"/>
</dbReference>
<keyword evidence="2" id="KW-0378">Hydrolase</keyword>
<evidence type="ECO:0000256" key="2">
    <source>
        <dbReference type="ARBA" id="ARBA00022801"/>
    </source>
</evidence>
<organism evidence="4 5">
    <name type="scientific">Corallincola platygyrae</name>
    <dbReference type="NCBI Taxonomy" id="1193278"/>
    <lineage>
        <taxon>Bacteria</taxon>
        <taxon>Pseudomonadati</taxon>
        <taxon>Pseudomonadota</taxon>
        <taxon>Gammaproteobacteria</taxon>
        <taxon>Alteromonadales</taxon>
        <taxon>Psychromonadaceae</taxon>
        <taxon>Corallincola</taxon>
    </lineage>
</organism>
<feature type="domain" description="5'-3' exonuclease" evidence="3">
    <location>
        <begin position="3"/>
        <end position="254"/>
    </location>
</feature>
<dbReference type="Gene3D" id="3.40.50.1010">
    <property type="entry name" value="5'-nuclease"/>
    <property type="match status" value="1"/>
</dbReference>
<dbReference type="InterPro" id="IPR020046">
    <property type="entry name" value="5-3_exonucl_a-hlix_arch_N"/>
</dbReference>
<comment type="caution">
    <text evidence="4">The sequence shown here is derived from an EMBL/GenBank/DDBJ whole genome shotgun (WGS) entry which is preliminary data.</text>
</comment>
<dbReference type="EMBL" id="JBHUHT010000029">
    <property type="protein sequence ID" value="MFD2097816.1"/>
    <property type="molecule type" value="Genomic_DNA"/>
</dbReference>
<dbReference type="SUPFAM" id="SSF47807">
    <property type="entry name" value="5' to 3' exonuclease, C-terminal subdomain"/>
    <property type="match status" value="1"/>
</dbReference>
<dbReference type="InterPro" id="IPR038969">
    <property type="entry name" value="FEN"/>
</dbReference>
<dbReference type="InterPro" id="IPR020045">
    <property type="entry name" value="DNA_polI_H3TH"/>
</dbReference>
<keyword evidence="4" id="KW-0269">Exonuclease</keyword>
<dbReference type="PANTHER" id="PTHR42646:SF2">
    <property type="entry name" value="5'-3' EXONUCLEASE FAMILY PROTEIN"/>
    <property type="match status" value="1"/>
</dbReference>
<dbReference type="Proteomes" id="UP001597380">
    <property type="component" value="Unassembled WGS sequence"/>
</dbReference>
<keyword evidence="5" id="KW-1185">Reference proteome</keyword>
<dbReference type="InterPro" id="IPR036279">
    <property type="entry name" value="5-3_exonuclease_C_sf"/>
</dbReference>
<name>A0ABW4XQH5_9GAMM</name>
<dbReference type="RefSeq" id="WP_345342122.1">
    <property type="nucleotide sequence ID" value="NZ_BAABLI010000033.1"/>
</dbReference>
<dbReference type="SMART" id="SM00475">
    <property type="entry name" value="53EXOc"/>
    <property type="match status" value="1"/>
</dbReference>
<evidence type="ECO:0000313" key="5">
    <source>
        <dbReference type="Proteomes" id="UP001597380"/>
    </source>
</evidence>
<dbReference type="Pfam" id="PF02739">
    <property type="entry name" value="5_3_exonuc_N"/>
    <property type="match status" value="1"/>
</dbReference>
<dbReference type="InterPro" id="IPR029060">
    <property type="entry name" value="PIN-like_dom_sf"/>
</dbReference>
<reference evidence="5" key="1">
    <citation type="journal article" date="2019" name="Int. J. Syst. Evol. Microbiol.">
        <title>The Global Catalogue of Microorganisms (GCM) 10K type strain sequencing project: providing services to taxonomists for standard genome sequencing and annotation.</title>
        <authorList>
            <consortium name="The Broad Institute Genomics Platform"/>
            <consortium name="The Broad Institute Genome Sequencing Center for Infectious Disease"/>
            <person name="Wu L."/>
            <person name="Ma J."/>
        </authorList>
    </citation>
    <scope>NUCLEOTIDE SEQUENCE [LARGE SCALE GENOMIC DNA]</scope>
    <source>
        <strain evidence="5">CGMCC 1.10992</strain>
    </source>
</reference>
<evidence type="ECO:0000259" key="3">
    <source>
        <dbReference type="SMART" id="SM00475"/>
    </source>
</evidence>
<dbReference type="CDD" id="cd09859">
    <property type="entry name" value="PIN_53EXO"/>
    <property type="match status" value="1"/>
</dbReference>
<evidence type="ECO:0000256" key="1">
    <source>
        <dbReference type="ARBA" id="ARBA00022722"/>
    </source>
</evidence>
<accession>A0ABW4XQH5</accession>
<dbReference type="GO" id="GO:0004527">
    <property type="term" value="F:exonuclease activity"/>
    <property type="evidence" value="ECO:0007669"/>
    <property type="project" value="UniProtKB-KW"/>
</dbReference>
<sequence length="259" mass="29289">MKGKLLLIDGMNLIRRIYAACERSNSSQPVEQAIQRSKQTLHRLLQQHRPSHALCVFDGQEKNWRTELLPSYKANRKPIPQPLSNALDQFQQAFWQLGVDSLLSESDEADDLIATITAKASNHLPVVIVSTDHGYGQLIGAAISQWDCFLRQYLDEQFYREKYAIQPGLLPLFVSLVGSHSHNIKGVKGVGKKTAANLLQHIQEPSDIWRDVIDDPKLAQKLRESADIIDINFRILNYKKDIPLGFSMSEIRYSGAKDA</sequence>
<protein>
    <submittedName>
        <fullName evidence="4">5'-3' exonuclease H3TH domain-containing protein</fullName>
    </submittedName>
</protein>
<gene>
    <name evidence="4" type="ORF">ACFSJ3_17630</name>
</gene>
<dbReference type="Gene3D" id="1.10.150.20">
    <property type="entry name" value="5' to 3' exonuclease, C-terminal subdomain"/>
    <property type="match status" value="1"/>
</dbReference>
<dbReference type="Pfam" id="PF01367">
    <property type="entry name" value="5_3_exonuc"/>
    <property type="match status" value="1"/>
</dbReference>
<evidence type="ECO:0000313" key="4">
    <source>
        <dbReference type="EMBL" id="MFD2097816.1"/>
    </source>
</evidence>
<dbReference type="InterPro" id="IPR002421">
    <property type="entry name" value="5-3_exonuclease"/>
</dbReference>
<proteinExistence type="predicted"/>